<feature type="binding site" description="in other chain" evidence="8">
    <location>
        <begin position="37"/>
        <end position="40"/>
    </location>
    <ligand>
        <name>IMP</name>
        <dbReference type="ChEBI" id="CHEBI:58053"/>
        <note>ligand shared between dimeric partners</note>
    </ligand>
</feature>
<dbReference type="GO" id="GO:0044208">
    <property type="term" value="P:'de novo' AMP biosynthetic process"/>
    <property type="evidence" value="ECO:0007669"/>
    <property type="project" value="UniProtKB-UniRule"/>
</dbReference>
<dbReference type="InterPro" id="IPR042110">
    <property type="entry name" value="Adenylosuccinate_synth_dom2"/>
</dbReference>
<dbReference type="NCBIfam" id="NF002223">
    <property type="entry name" value="PRK01117.1"/>
    <property type="match status" value="1"/>
</dbReference>
<evidence type="ECO:0000256" key="9">
    <source>
        <dbReference type="PROSITE-ProRule" id="PRU10134"/>
    </source>
</evidence>
<dbReference type="GO" id="GO:0005737">
    <property type="term" value="C:cytoplasm"/>
    <property type="evidence" value="ECO:0007669"/>
    <property type="project" value="UniProtKB-SubCell"/>
</dbReference>
<dbReference type="FunFam" id="1.10.300.10:FF:000001">
    <property type="entry name" value="Adenylosuccinate synthetase"/>
    <property type="match status" value="1"/>
</dbReference>
<dbReference type="NCBIfam" id="TIGR00184">
    <property type="entry name" value="purA"/>
    <property type="match status" value="1"/>
</dbReference>
<feature type="binding site" description="in other chain" evidence="8">
    <location>
        <position position="301"/>
    </location>
    <ligand>
        <name>IMP</name>
        <dbReference type="ChEBI" id="CHEBI:58053"/>
        <note>ligand shared between dimeric partners</note>
    </ligand>
</feature>
<keyword evidence="8" id="KW-0963">Cytoplasm</keyword>
<dbReference type="GO" id="GO:0005525">
    <property type="term" value="F:GTP binding"/>
    <property type="evidence" value="ECO:0007669"/>
    <property type="project" value="UniProtKB-UniRule"/>
</dbReference>
<dbReference type="EMBL" id="DXFQ01000168">
    <property type="protein sequence ID" value="HIX20699.1"/>
    <property type="molecule type" value="Genomic_DNA"/>
</dbReference>
<reference evidence="11" key="1">
    <citation type="journal article" date="2021" name="PeerJ">
        <title>Extensive microbial diversity within the chicken gut microbiome revealed by metagenomics and culture.</title>
        <authorList>
            <person name="Gilroy R."/>
            <person name="Ravi A."/>
            <person name="Getino M."/>
            <person name="Pursley I."/>
            <person name="Horton D.L."/>
            <person name="Alikhan N.F."/>
            <person name="Baker D."/>
            <person name="Gharbi K."/>
            <person name="Hall N."/>
            <person name="Watson M."/>
            <person name="Adriaenssens E.M."/>
            <person name="Foster-Nyarko E."/>
            <person name="Jarju S."/>
            <person name="Secka A."/>
            <person name="Antonio M."/>
            <person name="Oren A."/>
            <person name="Chaudhuri R.R."/>
            <person name="La Ragione R."/>
            <person name="Hildebrand F."/>
            <person name="Pallen M.J."/>
        </authorList>
    </citation>
    <scope>NUCLEOTIDE SEQUENCE</scope>
    <source>
        <strain evidence="11">14975</strain>
    </source>
</reference>
<organism evidence="11 12">
    <name type="scientific">Candidatus Akkermansia intestinigallinarum</name>
    <dbReference type="NCBI Taxonomy" id="2838431"/>
    <lineage>
        <taxon>Bacteria</taxon>
        <taxon>Pseudomonadati</taxon>
        <taxon>Verrucomicrobiota</taxon>
        <taxon>Verrucomicrobiia</taxon>
        <taxon>Verrucomicrobiales</taxon>
        <taxon>Akkermansiaceae</taxon>
        <taxon>Akkermansia</taxon>
    </lineage>
</organism>
<feature type="binding site" evidence="8">
    <location>
        <begin position="297"/>
        <end position="303"/>
    </location>
    <ligand>
        <name>substrate</name>
    </ligand>
</feature>
<comment type="subunit">
    <text evidence="1 8">Homodimer.</text>
</comment>
<evidence type="ECO:0000256" key="6">
    <source>
        <dbReference type="ARBA" id="ARBA00022842"/>
    </source>
</evidence>
<comment type="function">
    <text evidence="8">Plays an important role in the de novo pathway of purine nucleotide biosynthesis. Catalyzes the first committed step in the biosynthesis of AMP from IMP.</text>
</comment>
<comment type="caution">
    <text evidence="11">The sequence shown here is derived from an EMBL/GenBank/DDBJ whole genome shotgun (WGS) entry which is preliminary data.</text>
</comment>
<comment type="catalytic activity">
    <reaction evidence="8 10">
        <text>IMP + L-aspartate + GTP = N(6)-(1,2-dicarboxyethyl)-AMP + GDP + phosphate + 2 H(+)</text>
        <dbReference type="Rhea" id="RHEA:15753"/>
        <dbReference type="ChEBI" id="CHEBI:15378"/>
        <dbReference type="ChEBI" id="CHEBI:29991"/>
        <dbReference type="ChEBI" id="CHEBI:37565"/>
        <dbReference type="ChEBI" id="CHEBI:43474"/>
        <dbReference type="ChEBI" id="CHEBI:57567"/>
        <dbReference type="ChEBI" id="CHEBI:58053"/>
        <dbReference type="ChEBI" id="CHEBI:58189"/>
        <dbReference type="EC" id="6.3.4.4"/>
    </reaction>
</comment>
<dbReference type="InterPro" id="IPR027417">
    <property type="entry name" value="P-loop_NTPase"/>
</dbReference>
<evidence type="ECO:0000313" key="11">
    <source>
        <dbReference type="EMBL" id="HIX20699.1"/>
    </source>
</evidence>
<name>A0A9D1VDC0_9BACT</name>
<comment type="subcellular location">
    <subcellularLocation>
        <location evidence="8">Cytoplasm</location>
    </subcellularLocation>
</comment>
<feature type="binding site" description="in other chain" evidence="8">
    <location>
        <position position="223"/>
    </location>
    <ligand>
        <name>IMP</name>
        <dbReference type="ChEBI" id="CHEBI:58053"/>
        <note>ligand shared between dimeric partners</note>
    </ligand>
</feature>
<feature type="active site" description="Proton acceptor" evidence="8">
    <location>
        <position position="12"/>
    </location>
</feature>
<comment type="similarity">
    <text evidence="8 10">Belongs to the adenylosuccinate synthetase family.</text>
</comment>
<evidence type="ECO:0000256" key="4">
    <source>
        <dbReference type="ARBA" id="ARBA00022741"/>
    </source>
</evidence>
<evidence type="ECO:0000256" key="2">
    <source>
        <dbReference type="ARBA" id="ARBA00022598"/>
    </source>
</evidence>
<feature type="active site" evidence="9">
    <location>
        <position position="140"/>
    </location>
</feature>
<accession>A0A9D1VDC0</accession>
<gene>
    <name evidence="8" type="primary">purA</name>
    <name evidence="11" type="ORF">H9862_08885</name>
</gene>
<dbReference type="InterPro" id="IPR018220">
    <property type="entry name" value="Adenylosuccin_syn_GTP-bd"/>
</dbReference>
<feature type="active site" description="Proton donor" evidence="8">
    <location>
        <position position="40"/>
    </location>
</feature>
<dbReference type="GO" id="GO:0046040">
    <property type="term" value="P:IMP metabolic process"/>
    <property type="evidence" value="ECO:0007669"/>
    <property type="project" value="TreeGrafter"/>
</dbReference>
<keyword evidence="4 8" id="KW-0547">Nucleotide-binding</keyword>
<evidence type="ECO:0000256" key="1">
    <source>
        <dbReference type="ARBA" id="ARBA00011738"/>
    </source>
</evidence>
<feature type="binding site" evidence="8">
    <location>
        <position position="12"/>
    </location>
    <ligand>
        <name>Mg(2+)</name>
        <dbReference type="ChEBI" id="CHEBI:18420"/>
    </ligand>
</feature>
<feature type="binding site" evidence="8">
    <location>
        <begin position="39"/>
        <end position="41"/>
    </location>
    <ligand>
        <name>GTP</name>
        <dbReference type="ChEBI" id="CHEBI:37565"/>
    </ligand>
</feature>
<feature type="binding site" evidence="8">
    <location>
        <position position="303"/>
    </location>
    <ligand>
        <name>GTP</name>
        <dbReference type="ChEBI" id="CHEBI:37565"/>
    </ligand>
</feature>
<dbReference type="FunFam" id="3.90.170.10:FF:000001">
    <property type="entry name" value="Adenylosuccinate synthetase"/>
    <property type="match status" value="1"/>
</dbReference>
<proteinExistence type="inferred from homology"/>
<evidence type="ECO:0000256" key="3">
    <source>
        <dbReference type="ARBA" id="ARBA00022723"/>
    </source>
</evidence>
<dbReference type="InterPro" id="IPR033128">
    <property type="entry name" value="Adenylosuccin_syn_Lys_AS"/>
</dbReference>
<dbReference type="Proteomes" id="UP000823964">
    <property type="component" value="Unassembled WGS sequence"/>
</dbReference>
<feature type="binding site" evidence="8">
    <location>
        <position position="143"/>
    </location>
    <ligand>
        <name>IMP</name>
        <dbReference type="ChEBI" id="CHEBI:58053"/>
        <note>ligand shared between dimeric partners</note>
    </ligand>
</feature>
<dbReference type="PROSITE" id="PS00513">
    <property type="entry name" value="ADENYLOSUCCIN_SYN_2"/>
    <property type="match status" value="1"/>
</dbReference>
<keyword evidence="7 8" id="KW-0342">GTP-binding</keyword>
<keyword evidence="5 8" id="KW-0658">Purine biosynthesis</keyword>
<dbReference type="InterPro" id="IPR042109">
    <property type="entry name" value="Adenylosuccinate_synth_dom1"/>
</dbReference>
<protein>
    <recommendedName>
        <fullName evidence="8 10">Adenylosuccinate synthetase</fullName>
        <shortName evidence="8">AMPSase</shortName>
        <shortName evidence="8">AdSS</shortName>
        <ecNumber evidence="8 10">6.3.4.4</ecNumber>
    </recommendedName>
    <alternativeName>
        <fullName evidence="8">IMP--aspartate ligase</fullName>
    </alternativeName>
</protein>
<dbReference type="PANTHER" id="PTHR11846:SF0">
    <property type="entry name" value="ADENYLOSUCCINATE SYNTHETASE"/>
    <property type="match status" value="1"/>
</dbReference>
<feature type="binding site" evidence="8">
    <location>
        <begin position="411"/>
        <end position="413"/>
    </location>
    <ligand>
        <name>GTP</name>
        <dbReference type="ChEBI" id="CHEBI:37565"/>
    </ligand>
</feature>
<dbReference type="SMART" id="SM00788">
    <property type="entry name" value="Adenylsucc_synt"/>
    <property type="match status" value="1"/>
</dbReference>
<feature type="binding site" description="in other chain" evidence="8">
    <location>
        <position position="129"/>
    </location>
    <ligand>
        <name>IMP</name>
        <dbReference type="ChEBI" id="CHEBI:58053"/>
        <note>ligand shared between dimeric partners</note>
    </ligand>
</feature>
<feature type="binding site" evidence="8">
    <location>
        <begin position="11"/>
        <end position="17"/>
    </location>
    <ligand>
        <name>GTP</name>
        <dbReference type="ChEBI" id="CHEBI:37565"/>
    </ligand>
</feature>
<dbReference type="AlphaFoldDB" id="A0A9D1VDC0"/>
<dbReference type="PROSITE" id="PS01266">
    <property type="entry name" value="ADENYLOSUCCIN_SYN_1"/>
    <property type="match status" value="1"/>
</dbReference>
<dbReference type="EC" id="6.3.4.4" evidence="8 10"/>
<reference evidence="11" key="2">
    <citation type="submission" date="2021-04" db="EMBL/GenBank/DDBJ databases">
        <authorList>
            <person name="Gilroy R."/>
        </authorList>
    </citation>
    <scope>NUCLEOTIDE SEQUENCE</scope>
    <source>
        <strain evidence="11">14975</strain>
    </source>
</reference>
<keyword evidence="2 8" id="KW-0436">Ligase</keyword>
<comment type="pathway">
    <text evidence="8 10">Purine metabolism; AMP biosynthesis via de novo pathway; AMP from IMP: step 1/2.</text>
</comment>
<dbReference type="PANTHER" id="PTHR11846">
    <property type="entry name" value="ADENYLOSUCCINATE SYNTHETASE"/>
    <property type="match status" value="1"/>
</dbReference>
<evidence type="ECO:0000256" key="5">
    <source>
        <dbReference type="ARBA" id="ARBA00022755"/>
    </source>
</evidence>
<evidence type="ECO:0000256" key="10">
    <source>
        <dbReference type="RuleBase" id="RU000520"/>
    </source>
</evidence>
<feature type="binding site" evidence="8">
    <location>
        <begin position="329"/>
        <end position="331"/>
    </location>
    <ligand>
        <name>GTP</name>
        <dbReference type="ChEBI" id="CHEBI:37565"/>
    </ligand>
</feature>
<evidence type="ECO:0000256" key="7">
    <source>
        <dbReference type="ARBA" id="ARBA00023134"/>
    </source>
</evidence>
<dbReference type="GO" id="GO:0000287">
    <property type="term" value="F:magnesium ion binding"/>
    <property type="evidence" value="ECO:0007669"/>
    <property type="project" value="UniProtKB-UniRule"/>
</dbReference>
<dbReference type="GO" id="GO:0004019">
    <property type="term" value="F:adenylosuccinate synthase activity"/>
    <property type="evidence" value="ECO:0007669"/>
    <property type="project" value="UniProtKB-UniRule"/>
</dbReference>
<feature type="binding site" evidence="8">
    <location>
        <position position="39"/>
    </location>
    <ligand>
        <name>Mg(2+)</name>
        <dbReference type="ChEBI" id="CHEBI:18420"/>
    </ligand>
</feature>
<feature type="binding site" description="in other chain" evidence="8">
    <location>
        <position position="238"/>
    </location>
    <ligand>
        <name>IMP</name>
        <dbReference type="ChEBI" id="CHEBI:58053"/>
        <note>ligand shared between dimeric partners</note>
    </ligand>
</feature>
<dbReference type="Gene3D" id="1.10.300.10">
    <property type="entry name" value="Adenylosuccinate Synthetase, subunit A, domain 2"/>
    <property type="match status" value="1"/>
</dbReference>
<dbReference type="CDD" id="cd03108">
    <property type="entry name" value="AdSS"/>
    <property type="match status" value="1"/>
</dbReference>
<keyword evidence="6 8" id="KW-0460">Magnesium</keyword>
<evidence type="ECO:0000256" key="8">
    <source>
        <dbReference type="HAMAP-Rule" id="MF_00011"/>
    </source>
</evidence>
<dbReference type="Gene3D" id="3.40.440.10">
    <property type="entry name" value="Adenylosuccinate Synthetase, subunit A, domain 1"/>
    <property type="match status" value="1"/>
</dbReference>
<comment type="cofactor">
    <cofactor evidence="8">
        <name>Mg(2+)</name>
        <dbReference type="ChEBI" id="CHEBI:18420"/>
    </cofactor>
    <text evidence="8">Binds 1 Mg(2+) ion per subunit.</text>
</comment>
<sequence length="425" mass="45931">MNTLVIGSQWGDEGKGKVIDFLTETADYVVRSQGGSNAGHTVIANGRKYVLHLVPSGILWPGKVNVIGNGVVINPTSLVEEMNYLREQGVTITPKNLLISDRAHVVLPIHKDIDAAQEEALGDQKIGTTKQGIGPTYADKARRIGIRMIDFVDPARLRRVLEARIKTANEELERLGWAAADPQVTLDAVLAAADVLRAHICNTIPVLNAAVKAGKNILFEGAQGAMLDIDFGTYPFVTSSNTSAGGCCTGSGVAPTRINRVIGVCKAYTTRVGAGPFVTENDEVADYLHGLGREFGATTGRPRRCGWADGVVLRYSAMFNGFDEMAMTNLDGLDEMETIKICTAYKLGDQLLDVPPALVEDWEKCEPVYEELPGWKQDITGCSSWEQLPENCKAYVKRFGEVIGCPVGTVGVGPDREQTIAVPRD</sequence>
<feature type="binding site" description="in other chain" evidence="8">
    <location>
        <begin position="12"/>
        <end position="15"/>
    </location>
    <ligand>
        <name>IMP</name>
        <dbReference type="ChEBI" id="CHEBI:58053"/>
        <note>ligand shared between dimeric partners</note>
    </ligand>
</feature>
<evidence type="ECO:0000313" key="12">
    <source>
        <dbReference type="Proteomes" id="UP000823964"/>
    </source>
</evidence>
<dbReference type="Gene3D" id="3.90.170.10">
    <property type="entry name" value="Adenylosuccinate Synthetase, subunit A, domain 3"/>
    <property type="match status" value="1"/>
</dbReference>
<keyword evidence="3 8" id="KW-0479">Metal-binding</keyword>
<dbReference type="Pfam" id="PF00709">
    <property type="entry name" value="Adenylsucc_synt"/>
    <property type="match status" value="1"/>
</dbReference>
<dbReference type="InterPro" id="IPR042111">
    <property type="entry name" value="Adenylosuccinate_synth_dom3"/>
</dbReference>
<dbReference type="InterPro" id="IPR001114">
    <property type="entry name" value="Adenylosuccinate_synthetase"/>
</dbReference>
<dbReference type="SUPFAM" id="SSF52540">
    <property type="entry name" value="P-loop containing nucleoside triphosphate hydrolases"/>
    <property type="match status" value="1"/>
</dbReference>
<dbReference type="HAMAP" id="MF_00011">
    <property type="entry name" value="Adenylosucc_synth"/>
    <property type="match status" value="1"/>
</dbReference>